<reference evidence="1 2" key="1">
    <citation type="submission" date="2016-11" db="EMBL/GenBank/DDBJ databases">
        <authorList>
            <person name="Jaros S."/>
            <person name="Januszkiewicz K."/>
            <person name="Wedrychowicz H."/>
        </authorList>
    </citation>
    <scope>NUCLEOTIDE SEQUENCE [LARGE SCALE GENOMIC DNA]</scope>
    <source>
        <strain evidence="1 2">DSM 26910</strain>
    </source>
</reference>
<evidence type="ECO:0000313" key="1">
    <source>
        <dbReference type="EMBL" id="SHE34473.1"/>
    </source>
</evidence>
<organism evidence="1 2">
    <name type="scientific">Mariniphaga anaerophila</name>
    <dbReference type="NCBI Taxonomy" id="1484053"/>
    <lineage>
        <taxon>Bacteria</taxon>
        <taxon>Pseudomonadati</taxon>
        <taxon>Bacteroidota</taxon>
        <taxon>Bacteroidia</taxon>
        <taxon>Marinilabiliales</taxon>
        <taxon>Prolixibacteraceae</taxon>
        <taxon>Mariniphaga</taxon>
    </lineage>
</organism>
<sequence length="42" mass="4883">MKNSESGPVFKINYDESYNLISVKNIKEETKWKLSCLCKSNI</sequence>
<dbReference type="AlphaFoldDB" id="A0A1M4SQF0"/>
<name>A0A1M4SQF0_9BACT</name>
<dbReference type="EMBL" id="FQUM01000001">
    <property type="protein sequence ID" value="SHE34473.1"/>
    <property type="molecule type" value="Genomic_DNA"/>
</dbReference>
<dbReference type="Proteomes" id="UP000184164">
    <property type="component" value="Unassembled WGS sequence"/>
</dbReference>
<accession>A0A1M4SQF0</accession>
<evidence type="ECO:0000313" key="2">
    <source>
        <dbReference type="Proteomes" id="UP000184164"/>
    </source>
</evidence>
<keyword evidence="2" id="KW-1185">Reference proteome</keyword>
<proteinExistence type="predicted"/>
<gene>
    <name evidence="1" type="ORF">SAMN05444274_101111</name>
</gene>
<protein>
    <submittedName>
        <fullName evidence="1">Uncharacterized protein</fullName>
    </submittedName>
</protein>